<dbReference type="Gene3D" id="3.90.1140.10">
    <property type="entry name" value="Cyclic phosphodiesterase"/>
    <property type="match status" value="1"/>
</dbReference>
<keyword evidence="8" id="KW-1185">Reference proteome</keyword>
<dbReference type="HOGENOM" id="CLU_050234_1_0_1"/>
<accession>W9YG99</accession>
<dbReference type="Proteomes" id="UP000019484">
    <property type="component" value="Unassembled WGS sequence"/>
</dbReference>
<comment type="similarity">
    <text evidence="5">Belongs to the 2H phosphoesterase superfamily. USB1 family.</text>
</comment>
<dbReference type="EC" id="3.1.4.-" evidence="5"/>
<dbReference type="HAMAP" id="MF_03040">
    <property type="entry name" value="USB1"/>
    <property type="match status" value="1"/>
</dbReference>
<evidence type="ECO:0000313" key="8">
    <source>
        <dbReference type="Proteomes" id="UP000019484"/>
    </source>
</evidence>
<dbReference type="eggNOG" id="KOG3102">
    <property type="taxonomic scope" value="Eukaryota"/>
</dbReference>
<dbReference type="OrthoDB" id="49151at2759"/>
<dbReference type="AlphaFoldDB" id="W9YG99"/>
<organism evidence="7 8">
    <name type="scientific">Capronia coronata CBS 617.96</name>
    <dbReference type="NCBI Taxonomy" id="1182541"/>
    <lineage>
        <taxon>Eukaryota</taxon>
        <taxon>Fungi</taxon>
        <taxon>Dikarya</taxon>
        <taxon>Ascomycota</taxon>
        <taxon>Pezizomycotina</taxon>
        <taxon>Eurotiomycetes</taxon>
        <taxon>Chaetothyriomycetidae</taxon>
        <taxon>Chaetothyriales</taxon>
        <taxon>Herpotrichiellaceae</taxon>
        <taxon>Capronia</taxon>
    </lineage>
</organism>
<feature type="active site" description="Proton donor/acceptor" evidence="5">
    <location>
        <position position="159"/>
    </location>
</feature>
<comment type="caution">
    <text evidence="7">The sequence shown here is derived from an EMBL/GenBank/DDBJ whole genome shotgun (WGS) entry which is preliminary data.</text>
</comment>
<dbReference type="GO" id="GO:0034477">
    <property type="term" value="P:U6 snRNA 3'-end processing"/>
    <property type="evidence" value="ECO:0007669"/>
    <property type="project" value="UniProtKB-UniRule"/>
</dbReference>
<evidence type="ECO:0000313" key="7">
    <source>
        <dbReference type="EMBL" id="EXJ88291.1"/>
    </source>
</evidence>
<evidence type="ECO:0000256" key="1">
    <source>
        <dbReference type="ARBA" id="ARBA00022722"/>
    </source>
</evidence>
<dbReference type="GO" id="GO:1990838">
    <property type="term" value="F:poly(U)-specific exoribonuclease activity, producing 3' uridine cyclic phosphate ends"/>
    <property type="evidence" value="ECO:0007669"/>
    <property type="project" value="UniProtKB-UniRule"/>
</dbReference>
<evidence type="ECO:0000256" key="4">
    <source>
        <dbReference type="ARBA" id="ARBA00023242"/>
    </source>
</evidence>
<dbReference type="GO" id="GO:0005634">
    <property type="term" value="C:nucleus"/>
    <property type="evidence" value="ECO:0007669"/>
    <property type="project" value="UniProtKB-SubCell"/>
</dbReference>
<name>W9YG99_9EURO</name>
<comment type="subcellular location">
    <subcellularLocation>
        <location evidence="5">Nucleus</location>
    </subcellularLocation>
</comment>
<dbReference type="PANTHER" id="PTHR13522">
    <property type="entry name" value="U6 SNRNA PHOSPHODIESTERASE 1"/>
    <property type="match status" value="1"/>
</dbReference>
<proteinExistence type="inferred from homology"/>
<feature type="compositionally biased region" description="Basic and acidic residues" evidence="6">
    <location>
        <begin position="41"/>
        <end position="54"/>
    </location>
</feature>
<feature type="active site" description="Proton donor/acceptor" evidence="5">
    <location>
        <position position="268"/>
    </location>
</feature>
<feature type="region of interest" description="Disordered" evidence="6">
    <location>
        <begin position="1"/>
        <end position="69"/>
    </location>
</feature>
<keyword evidence="3" id="KW-0456">Lyase</keyword>
<dbReference type="GeneID" id="19160096"/>
<protein>
    <recommendedName>
        <fullName evidence="5">U6 snRNA phosphodiesterase</fullName>
        <ecNumber evidence="5">3.1.4.-</ecNumber>
    </recommendedName>
</protein>
<keyword evidence="4 5" id="KW-0539">Nucleus</keyword>
<feature type="compositionally biased region" description="Acidic residues" evidence="6">
    <location>
        <begin position="1"/>
        <end position="10"/>
    </location>
</feature>
<sequence length="322" mass="36067">MLVDYTDSESDSNSISDAGQTEKCNHDKQNGSGDRTRKRKAQGEQGDRDTEPVRAKVKSKPPPQLPSSFHSLYATNVRTSATDDPSLHAGRTRQVPHVVGNWPTHVYLEWSPSKSEVEILDKLLKSAEAALQSMSSHSIQDVKLHSFLRSELGALLPLHVSLSAPLVLKTEQKTVFQQSLVNKVTNSHLKLKPFTVEVVGLDWVANQDRSRSFLVLRLSRPENDELNTLLSACNGIARQFQVPTLYDDADDGISKRSRRNVDRSGAFHISIAWTLQVPDDQKQKQQQVRDLGVDEWRGLKIKFSLLKLKIGSSVTDIPFVKR</sequence>
<comment type="function">
    <text evidence="5">Phosphodiesterase responsible for the U6 snRNA 3' end processing. Acts as an exoribonuclease (RNase) responsible for trimming the poly(U) tract of the last nucleotides in the pre-U6 snRNA molecule, leading to the formation of mature U6 snRNA.</text>
</comment>
<gene>
    <name evidence="5" type="primary">USB1</name>
    <name evidence="7" type="ORF">A1O1_05221</name>
</gene>
<dbReference type="STRING" id="1182541.W9YG99"/>
<dbReference type="Pfam" id="PF09749">
    <property type="entry name" value="HVSL"/>
    <property type="match status" value="1"/>
</dbReference>
<dbReference type="PANTHER" id="PTHR13522:SF3">
    <property type="entry name" value="U6 SNRNA PHOSPHODIESTERASE 1"/>
    <property type="match status" value="1"/>
</dbReference>
<dbReference type="RefSeq" id="XP_007724297.1">
    <property type="nucleotide sequence ID" value="XM_007726107.1"/>
</dbReference>
<keyword evidence="1 5" id="KW-0540">Nuclease</keyword>
<evidence type="ECO:0000256" key="2">
    <source>
        <dbReference type="ARBA" id="ARBA00022801"/>
    </source>
</evidence>
<evidence type="ECO:0000256" key="3">
    <source>
        <dbReference type="ARBA" id="ARBA00023239"/>
    </source>
</evidence>
<evidence type="ECO:0000256" key="6">
    <source>
        <dbReference type="SAM" id="MobiDB-lite"/>
    </source>
</evidence>
<evidence type="ECO:0000256" key="5">
    <source>
        <dbReference type="HAMAP-Rule" id="MF_03040"/>
    </source>
</evidence>
<keyword evidence="2 5" id="KW-0378">Hydrolase</keyword>
<dbReference type="GO" id="GO:0016829">
    <property type="term" value="F:lyase activity"/>
    <property type="evidence" value="ECO:0007669"/>
    <property type="project" value="UniProtKB-KW"/>
</dbReference>
<dbReference type="InterPro" id="IPR027521">
    <property type="entry name" value="Usb1"/>
</dbReference>
<dbReference type="EMBL" id="AMWN01000004">
    <property type="protein sequence ID" value="EXJ88291.1"/>
    <property type="molecule type" value="Genomic_DNA"/>
</dbReference>
<reference evidence="7 8" key="1">
    <citation type="submission" date="2013-03" db="EMBL/GenBank/DDBJ databases">
        <title>The Genome Sequence of Capronia coronata CBS 617.96.</title>
        <authorList>
            <consortium name="The Broad Institute Genomics Platform"/>
            <person name="Cuomo C."/>
            <person name="de Hoog S."/>
            <person name="Gorbushina A."/>
            <person name="Walker B."/>
            <person name="Young S.K."/>
            <person name="Zeng Q."/>
            <person name="Gargeya S."/>
            <person name="Fitzgerald M."/>
            <person name="Haas B."/>
            <person name="Abouelleil A."/>
            <person name="Allen A.W."/>
            <person name="Alvarado L."/>
            <person name="Arachchi H.M."/>
            <person name="Berlin A.M."/>
            <person name="Chapman S.B."/>
            <person name="Gainer-Dewar J."/>
            <person name="Goldberg J."/>
            <person name="Griggs A."/>
            <person name="Gujja S."/>
            <person name="Hansen M."/>
            <person name="Howarth C."/>
            <person name="Imamovic A."/>
            <person name="Ireland A."/>
            <person name="Larimer J."/>
            <person name="McCowan C."/>
            <person name="Murphy C."/>
            <person name="Pearson M."/>
            <person name="Poon T.W."/>
            <person name="Priest M."/>
            <person name="Roberts A."/>
            <person name="Saif S."/>
            <person name="Shea T."/>
            <person name="Sisk P."/>
            <person name="Sykes S."/>
            <person name="Wortman J."/>
            <person name="Nusbaum C."/>
            <person name="Birren B."/>
        </authorList>
    </citation>
    <scope>NUCLEOTIDE SEQUENCE [LARGE SCALE GENOMIC DNA]</scope>
    <source>
        <strain evidence="7 8">CBS 617.96</strain>
    </source>
</reference>